<evidence type="ECO:0000313" key="3">
    <source>
        <dbReference type="EMBL" id="GAB0202303.1"/>
    </source>
</evidence>
<name>A0ABC9XXA1_GRUJA</name>
<organism evidence="3 4">
    <name type="scientific">Grus japonensis</name>
    <name type="common">Japanese crane</name>
    <name type="synonym">Red-crowned crane</name>
    <dbReference type="NCBI Taxonomy" id="30415"/>
    <lineage>
        <taxon>Eukaryota</taxon>
        <taxon>Metazoa</taxon>
        <taxon>Chordata</taxon>
        <taxon>Craniata</taxon>
        <taxon>Vertebrata</taxon>
        <taxon>Euteleostomi</taxon>
        <taxon>Archelosauria</taxon>
        <taxon>Archosauria</taxon>
        <taxon>Dinosauria</taxon>
        <taxon>Saurischia</taxon>
        <taxon>Theropoda</taxon>
        <taxon>Coelurosauria</taxon>
        <taxon>Aves</taxon>
        <taxon>Neognathae</taxon>
        <taxon>Neoaves</taxon>
        <taxon>Gruiformes</taxon>
        <taxon>Gruidae</taxon>
        <taxon>Grus</taxon>
    </lineage>
</organism>
<dbReference type="FunFam" id="1.10.720.40:FF:000001">
    <property type="entry name" value="LEM domain containing 2, isoform CRA_a"/>
    <property type="match status" value="1"/>
</dbReference>
<dbReference type="InterPro" id="IPR003887">
    <property type="entry name" value="LEM_dom"/>
</dbReference>
<dbReference type="PANTHER" id="PTHR15171">
    <property type="entry name" value="EMERIN"/>
    <property type="match status" value="1"/>
</dbReference>
<dbReference type="SUPFAM" id="SSF63451">
    <property type="entry name" value="LEM domain"/>
    <property type="match status" value="1"/>
</dbReference>
<dbReference type="PROSITE" id="PS50954">
    <property type="entry name" value="LEM"/>
    <property type="match status" value="1"/>
</dbReference>
<evidence type="ECO:0000259" key="2">
    <source>
        <dbReference type="PROSITE" id="PS50954"/>
    </source>
</evidence>
<accession>A0ABC9XXA1</accession>
<dbReference type="PANTHER" id="PTHR15171:SF2">
    <property type="entry name" value="EMERIN"/>
    <property type="match status" value="1"/>
</dbReference>
<feature type="region of interest" description="Disordered" evidence="1">
    <location>
        <begin position="41"/>
        <end position="127"/>
    </location>
</feature>
<proteinExistence type="predicted"/>
<comment type="caution">
    <text evidence="3">The sequence shown here is derived from an EMBL/GenBank/DDBJ whole genome shotgun (WGS) entry which is preliminary data.</text>
</comment>
<dbReference type="AlphaFoldDB" id="A0ABC9XXA1"/>
<protein>
    <submittedName>
        <fullName evidence="3">Wiskott-Aldrich syndrome protein family member 2-like</fullName>
    </submittedName>
</protein>
<dbReference type="EMBL" id="BAAFJT010000038">
    <property type="protein sequence ID" value="GAB0202303.1"/>
    <property type="molecule type" value="Genomic_DNA"/>
</dbReference>
<evidence type="ECO:0000256" key="1">
    <source>
        <dbReference type="SAM" id="MobiDB-lite"/>
    </source>
</evidence>
<keyword evidence="4" id="KW-1185">Reference proteome</keyword>
<dbReference type="Gene3D" id="1.10.720.40">
    <property type="match status" value="1"/>
</dbReference>
<dbReference type="Proteomes" id="UP001623348">
    <property type="component" value="Unassembled WGS sequence"/>
</dbReference>
<dbReference type="InterPro" id="IPR011015">
    <property type="entry name" value="LEM/LEM-like_dom_sf"/>
</dbReference>
<dbReference type="SMART" id="SM00540">
    <property type="entry name" value="LEM"/>
    <property type="match status" value="1"/>
</dbReference>
<evidence type="ECO:0000313" key="4">
    <source>
        <dbReference type="Proteomes" id="UP001623348"/>
    </source>
</evidence>
<feature type="domain" description="LEM" evidence="2">
    <location>
        <begin position="1"/>
        <end position="45"/>
    </location>
</feature>
<sequence>MQNYRGLTDKELLEKLKSCRIPHGPIVGSTRKLYEKKIFEYETQRRRRGGADDPDYDRTPPEYGGAARARQPIGERFRAPPPLTEPDERSIPAWGGSGGSPLRLEPRRPLRPSPPAPAPSPSPRRLLPLGPQLLALALLAALLLCRYLAAPGGGPGPQPPPGLPGHA</sequence>
<feature type="compositionally biased region" description="Pro residues" evidence="1">
    <location>
        <begin position="111"/>
        <end position="122"/>
    </location>
</feature>
<reference evidence="3 4" key="1">
    <citation type="submission" date="2024-06" db="EMBL/GenBank/DDBJ databases">
        <title>The draft genome of Grus japonensis, version 3.</title>
        <authorList>
            <person name="Nabeshima K."/>
            <person name="Suzuki S."/>
            <person name="Onuma M."/>
        </authorList>
    </citation>
    <scope>NUCLEOTIDE SEQUENCE [LARGE SCALE GENOMIC DNA]</scope>
    <source>
        <strain evidence="3 4">451A</strain>
    </source>
</reference>
<dbReference type="InterPro" id="IPR035004">
    <property type="entry name" value="Emerin"/>
</dbReference>
<gene>
    <name evidence="3" type="ORF">GRJ2_002695900</name>
</gene>
<dbReference type="Pfam" id="PF03020">
    <property type="entry name" value="LEM"/>
    <property type="match status" value="1"/>
</dbReference>